<reference evidence="2 3" key="1">
    <citation type="submission" date="2024-08" db="EMBL/GenBank/DDBJ databases">
        <title>Gnathostoma spinigerum genome.</title>
        <authorList>
            <person name="Gonzalez-Bertolin B."/>
            <person name="Monzon S."/>
            <person name="Zaballos A."/>
            <person name="Jimenez P."/>
            <person name="Dekumyoy P."/>
            <person name="Varona S."/>
            <person name="Cuesta I."/>
            <person name="Sumanam S."/>
            <person name="Adisakwattana P."/>
            <person name="Gasser R.B."/>
            <person name="Hernandez-Gonzalez A."/>
            <person name="Young N.D."/>
            <person name="Perteguer M.J."/>
        </authorList>
    </citation>
    <scope>NUCLEOTIDE SEQUENCE [LARGE SCALE GENOMIC DNA]</scope>
    <source>
        <strain evidence="2">AL3</strain>
        <tissue evidence="2">Liver</tissue>
    </source>
</reference>
<dbReference type="AlphaFoldDB" id="A0ABD6E8U5"/>
<comment type="caution">
    <text evidence="2">The sequence shown here is derived from an EMBL/GenBank/DDBJ whole genome shotgun (WGS) entry which is preliminary data.</text>
</comment>
<dbReference type="Proteomes" id="UP001608902">
    <property type="component" value="Unassembled WGS sequence"/>
</dbReference>
<feature type="compositionally biased region" description="Polar residues" evidence="1">
    <location>
        <begin position="7"/>
        <end position="22"/>
    </location>
</feature>
<dbReference type="EMBL" id="JBGFUD010001017">
    <property type="protein sequence ID" value="MFH4975616.1"/>
    <property type="molecule type" value="Genomic_DNA"/>
</dbReference>
<organism evidence="2 3">
    <name type="scientific">Gnathostoma spinigerum</name>
    <dbReference type="NCBI Taxonomy" id="75299"/>
    <lineage>
        <taxon>Eukaryota</taxon>
        <taxon>Metazoa</taxon>
        <taxon>Ecdysozoa</taxon>
        <taxon>Nematoda</taxon>
        <taxon>Chromadorea</taxon>
        <taxon>Rhabditida</taxon>
        <taxon>Spirurina</taxon>
        <taxon>Gnathostomatomorpha</taxon>
        <taxon>Gnathostomatoidea</taxon>
        <taxon>Gnathostomatidae</taxon>
        <taxon>Gnathostoma</taxon>
    </lineage>
</organism>
<gene>
    <name evidence="2" type="ORF">AB6A40_002325</name>
</gene>
<name>A0ABD6E8U5_9BILA</name>
<proteinExistence type="predicted"/>
<evidence type="ECO:0000313" key="3">
    <source>
        <dbReference type="Proteomes" id="UP001608902"/>
    </source>
</evidence>
<feature type="compositionally biased region" description="Basic and acidic residues" evidence="1">
    <location>
        <begin position="39"/>
        <end position="58"/>
    </location>
</feature>
<feature type="compositionally biased region" description="Polar residues" evidence="1">
    <location>
        <begin position="83"/>
        <end position="98"/>
    </location>
</feature>
<evidence type="ECO:0000313" key="2">
    <source>
        <dbReference type="EMBL" id="MFH4975616.1"/>
    </source>
</evidence>
<sequence length="155" mass="16746">MGGFKSNEVSSSLPVRSANTANTKEEINGESAGNSQAVDIEKTSKAPENDAKESRSESASDALNRINDVDNAHDRLGELNGMAGQTATNNLNPTTELNRNYLDKNIGNNTDTGNNRFQQNLTDLSKAPHIKRPTDVSFSCLAKGPLKITRKVFPN</sequence>
<feature type="compositionally biased region" description="Polar residues" evidence="1">
    <location>
        <begin position="106"/>
        <end position="118"/>
    </location>
</feature>
<protein>
    <submittedName>
        <fullName evidence="2">Uncharacterized protein</fullName>
    </submittedName>
</protein>
<keyword evidence="3" id="KW-1185">Reference proteome</keyword>
<accession>A0ABD6E8U5</accession>
<feature type="region of interest" description="Disordered" evidence="1">
    <location>
        <begin position="1"/>
        <end position="118"/>
    </location>
</feature>
<evidence type="ECO:0000256" key="1">
    <source>
        <dbReference type="SAM" id="MobiDB-lite"/>
    </source>
</evidence>
<feature type="compositionally biased region" description="Basic and acidic residues" evidence="1">
    <location>
        <begin position="67"/>
        <end position="77"/>
    </location>
</feature>